<dbReference type="Pfam" id="PF01743">
    <property type="entry name" value="PolyA_pol"/>
    <property type="match status" value="1"/>
</dbReference>
<dbReference type="Gene3D" id="3.30.460.10">
    <property type="entry name" value="Beta Polymerase, domain 2"/>
    <property type="match status" value="1"/>
</dbReference>
<gene>
    <name evidence="8" type="primary">CCA1</name>
    <name evidence="8" type="ORF">OHC33_003456</name>
</gene>
<dbReference type="PANTHER" id="PTHR13734">
    <property type="entry name" value="TRNA-NUCLEOTIDYLTRANSFERASE"/>
    <property type="match status" value="1"/>
</dbReference>
<reference evidence="8 9" key="1">
    <citation type="submission" date="2022-12" db="EMBL/GenBank/DDBJ databases">
        <title>Genomic features and morphological characterization of a novel Knufia sp. strain isolated from spacecraft assembly facility.</title>
        <authorList>
            <person name="Teixeira M."/>
            <person name="Chander A.M."/>
            <person name="Stajich J.E."/>
            <person name="Venkateswaran K."/>
        </authorList>
    </citation>
    <scope>NUCLEOTIDE SEQUENCE [LARGE SCALE GENOMIC DNA]</scope>
    <source>
        <strain evidence="8 9">FJI-L2-BK-P2</strain>
    </source>
</reference>
<name>A0AAN8EU11_9EURO</name>
<dbReference type="SUPFAM" id="SSF81891">
    <property type="entry name" value="Poly A polymerase C-terminal region-like"/>
    <property type="match status" value="1"/>
</dbReference>
<dbReference type="FunFam" id="3.30.460.10:FF:000019">
    <property type="entry name" value="tRNA nucleotidyltransferase cca2"/>
    <property type="match status" value="1"/>
</dbReference>
<comment type="caution">
    <text evidence="8">The sequence shown here is derived from an EMBL/GenBank/DDBJ whole genome shotgun (WGS) entry which is preliminary data.</text>
</comment>
<dbReference type="GO" id="GO:0052929">
    <property type="term" value="F:ATP:3'-cytidine-cytidine-tRNA adenylyltransferase activity"/>
    <property type="evidence" value="ECO:0007669"/>
    <property type="project" value="TreeGrafter"/>
</dbReference>
<dbReference type="InterPro" id="IPR002646">
    <property type="entry name" value="PolA_pol_head_dom"/>
</dbReference>
<dbReference type="GO" id="GO:0003723">
    <property type="term" value="F:RNA binding"/>
    <property type="evidence" value="ECO:0007669"/>
    <property type="project" value="UniProtKB-KW"/>
</dbReference>
<dbReference type="PANTHER" id="PTHR13734:SF5">
    <property type="entry name" value="CCA TRNA NUCLEOTIDYLTRANSFERASE, MITOCHONDRIAL"/>
    <property type="match status" value="1"/>
</dbReference>
<dbReference type="GO" id="GO:0005739">
    <property type="term" value="C:mitochondrion"/>
    <property type="evidence" value="ECO:0007669"/>
    <property type="project" value="UniProtKB-ARBA"/>
</dbReference>
<organism evidence="8 9">
    <name type="scientific">Knufia fluminis</name>
    <dbReference type="NCBI Taxonomy" id="191047"/>
    <lineage>
        <taxon>Eukaryota</taxon>
        <taxon>Fungi</taxon>
        <taxon>Dikarya</taxon>
        <taxon>Ascomycota</taxon>
        <taxon>Pezizomycotina</taxon>
        <taxon>Eurotiomycetes</taxon>
        <taxon>Chaetothyriomycetidae</taxon>
        <taxon>Chaetothyriales</taxon>
        <taxon>Trichomeriaceae</taxon>
        <taxon>Knufia</taxon>
    </lineage>
</organism>
<evidence type="ECO:0000313" key="9">
    <source>
        <dbReference type="Proteomes" id="UP001316803"/>
    </source>
</evidence>
<keyword evidence="4 5" id="KW-0694">RNA-binding</keyword>
<keyword evidence="9" id="KW-1185">Reference proteome</keyword>
<evidence type="ECO:0000259" key="7">
    <source>
        <dbReference type="Pfam" id="PF12627"/>
    </source>
</evidence>
<evidence type="ECO:0000259" key="6">
    <source>
        <dbReference type="Pfam" id="PF01743"/>
    </source>
</evidence>
<feature type="domain" description="tRNA nucleotidyltransferase/poly(A) polymerase RNA and SrmB- binding" evidence="7">
    <location>
        <begin position="217"/>
        <end position="279"/>
    </location>
</feature>
<feature type="domain" description="Poly A polymerase head" evidence="6">
    <location>
        <begin position="38"/>
        <end position="188"/>
    </location>
</feature>
<dbReference type="InterPro" id="IPR043519">
    <property type="entry name" value="NT_sf"/>
</dbReference>
<keyword evidence="2 5" id="KW-0808">Transferase</keyword>
<dbReference type="InterPro" id="IPR032828">
    <property type="entry name" value="PolyA_RNA-bd"/>
</dbReference>
<dbReference type="GO" id="GO:0001680">
    <property type="term" value="P:tRNA 3'-terminal CCA addition"/>
    <property type="evidence" value="ECO:0007669"/>
    <property type="project" value="TreeGrafter"/>
</dbReference>
<comment type="similarity">
    <text evidence="1 5">Belongs to the tRNA nucleotidyltransferase/poly(A) polymerase family.</text>
</comment>
<evidence type="ECO:0000256" key="4">
    <source>
        <dbReference type="ARBA" id="ARBA00022884"/>
    </source>
</evidence>
<dbReference type="Gene3D" id="1.10.3090.10">
    <property type="entry name" value="cca-adding enzyme, domain 2"/>
    <property type="match status" value="1"/>
</dbReference>
<protein>
    <submittedName>
        <fullName evidence="8">CCA tRNA nucleotidyltransferase, mitochondrial</fullName>
        <ecNumber evidence="8">2.7.7.72</ecNumber>
    </submittedName>
</protein>
<evidence type="ECO:0000256" key="2">
    <source>
        <dbReference type="ARBA" id="ARBA00022679"/>
    </source>
</evidence>
<dbReference type="EMBL" id="JAKLMC020000006">
    <property type="protein sequence ID" value="KAK5955815.1"/>
    <property type="molecule type" value="Genomic_DNA"/>
</dbReference>
<dbReference type="GO" id="GO:0004810">
    <property type="term" value="F:CCA tRNA nucleotidyltransferase activity"/>
    <property type="evidence" value="ECO:0007669"/>
    <property type="project" value="UniProtKB-EC"/>
</dbReference>
<evidence type="ECO:0000256" key="5">
    <source>
        <dbReference type="RuleBase" id="RU003953"/>
    </source>
</evidence>
<dbReference type="GO" id="GO:0000166">
    <property type="term" value="F:nucleotide binding"/>
    <property type="evidence" value="ECO:0007669"/>
    <property type="project" value="UniProtKB-KW"/>
</dbReference>
<dbReference type="SUPFAM" id="SSF81301">
    <property type="entry name" value="Nucleotidyltransferase"/>
    <property type="match status" value="1"/>
</dbReference>
<accession>A0AAN8EU11</accession>
<dbReference type="GO" id="GO:0052927">
    <property type="term" value="F:CC tRNA cytidylyltransferase activity"/>
    <property type="evidence" value="ECO:0007669"/>
    <property type="project" value="TreeGrafter"/>
</dbReference>
<dbReference type="Pfam" id="PF12627">
    <property type="entry name" value="PolyA_pol_RNAbd"/>
    <property type="match status" value="1"/>
</dbReference>
<sequence>MSTKAINLTPPEKLFRQCLLDCRDRMPNVVGMKELELRWTGGWVRDKLLGTTSHDIDVALSTMTGWQFGQALQQYMKDHGAQYEDEAQKQGFKAEIKNLHKIEANPEKSKHLETITTRMFGMDIDFVNLRKEVYDEKSRNPQMEFGTPEEDAMRRDACVNALFYNLDTQQVEDFTGRGLNDMEAKIIRTPLAPYQTFKDDPLRVLRLIRFAARLGYTIHGDSLKAMANPAIHEALRLKISRERVGVEVGKIMDGPDPLGGLMQIHQLGLYRTVFSDPEAAEVQTSDSAFPTALQALQKLLDECSSICLGLKPKADVSIAWTLATYVPYKDDEEAAVAAAKAGIKATNLVSKTLGEAIRYRKRLQQLVHKVSAGTATRAEVGVTLKECGKSWRFHVLYSLLCDATDEEFQTVVDRYTKFVSFVKDQKLEGAAELKPIINGNDIKNALEISKAGSWLKQALEIVTEWQFANPAGTADEAKEMIKQRKDQVQAG</sequence>
<evidence type="ECO:0000313" key="8">
    <source>
        <dbReference type="EMBL" id="KAK5955815.1"/>
    </source>
</evidence>
<proteinExistence type="inferred from homology"/>
<keyword evidence="8" id="KW-0548">Nucleotidyltransferase</keyword>
<dbReference type="AlphaFoldDB" id="A0AAN8EU11"/>
<evidence type="ECO:0000256" key="1">
    <source>
        <dbReference type="ARBA" id="ARBA00007265"/>
    </source>
</evidence>
<dbReference type="CDD" id="cd05398">
    <property type="entry name" value="NT_ClassII-CCAase"/>
    <property type="match status" value="1"/>
</dbReference>
<dbReference type="EC" id="2.7.7.72" evidence="8"/>
<evidence type="ECO:0000256" key="3">
    <source>
        <dbReference type="ARBA" id="ARBA00022741"/>
    </source>
</evidence>
<keyword evidence="3" id="KW-0547">Nucleotide-binding</keyword>
<dbReference type="Proteomes" id="UP001316803">
    <property type="component" value="Unassembled WGS sequence"/>
</dbReference>